<protein>
    <recommendedName>
        <fullName evidence="9">Transcription cofactor vestigial-like protein 3</fullName>
    </recommendedName>
</protein>
<evidence type="ECO:0000313" key="7">
    <source>
        <dbReference type="EMBL" id="KAK7168719.1"/>
    </source>
</evidence>
<organism evidence="7 8">
    <name type="scientific">Phoxinus phoxinus</name>
    <name type="common">Eurasian minnow</name>
    <dbReference type="NCBI Taxonomy" id="58324"/>
    <lineage>
        <taxon>Eukaryota</taxon>
        <taxon>Metazoa</taxon>
        <taxon>Chordata</taxon>
        <taxon>Craniata</taxon>
        <taxon>Vertebrata</taxon>
        <taxon>Euteleostomi</taxon>
        <taxon>Actinopterygii</taxon>
        <taxon>Neopterygii</taxon>
        <taxon>Teleostei</taxon>
        <taxon>Ostariophysi</taxon>
        <taxon>Cypriniformes</taxon>
        <taxon>Leuciscidae</taxon>
        <taxon>Phoxininae</taxon>
        <taxon>Phoxinus</taxon>
    </lineage>
</organism>
<evidence type="ECO:0000256" key="4">
    <source>
        <dbReference type="ARBA" id="ARBA00023242"/>
    </source>
</evidence>
<comment type="similarity">
    <text evidence="5">Belongs to the vestigial family.</text>
</comment>
<evidence type="ECO:0000256" key="3">
    <source>
        <dbReference type="ARBA" id="ARBA00023163"/>
    </source>
</evidence>
<feature type="compositionally biased region" description="Polar residues" evidence="6">
    <location>
        <begin position="170"/>
        <end position="195"/>
    </location>
</feature>
<keyword evidence="2" id="KW-0805">Transcription regulation</keyword>
<evidence type="ECO:0008006" key="9">
    <source>
        <dbReference type="Google" id="ProtNLM"/>
    </source>
</evidence>
<dbReference type="InterPro" id="IPR011520">
    <property type="entry name" value="Vg_fam"/>
</dbReference>
<dbReference type="PANTHER" id="PTHR15950">
    <property type="entry name" value="TRANSCRIPTION COFACTOR VESTIGIAL-LIKE PROTEIN"/>
    <property type="match status" value="1"/>
</dbReference>
<dbReference type="Pfam" id="PF07545">
    <property type="entry name" value="Vg_Tdu"/>
    <property type="match status" value="1"/>
</dbReference>
<dbReference type="Proteomes" id="UP001364617">
    <property type="component" value="Unassembled WGS sequence"/>
</dbReference>
<accession>A0AAN9DEG3</accession>
<evidence type="ECO:0000256" key="1">
    <source>
        <dbReference type="ARBA" id="ARBA00004123"/>
    </source>
</evidence>
<feature type="region of interest" description="Disordered" evidence="6">
    <location>
        <begin position="144"/>
        <end position="198"/>
    </location>
</feature>
<sequence length="337" mass="37024">MSCLDVMYHQSYGAHHYLPATSSSAAAAAAAAYKAAYYHHHHQQHHHHHQQQQQQQKKFGAYSRMQDPEEFPSLCGQSKQPGALKPRPEPELPREEEQSAGEEERCKEAQPAEAEYMSARCVVFTYFRGDIGDVVDEHFSRALSQPSSFSNDAKAGRLHSGGPWKEGNSHSEGQCGSASSSLWGSGYPSQTSPCVPSSHPDFPHSAAFHPADTGIWSSHSLAPPSALTDSWHYGLGAQSGAGYPHVHEMYPHMHPRHPHPHRVLHHAHSPALDPRFSPLLLPGVRASCSPTSYTDAIKTELEPSSIPAPNWPVSFHGSVDIYDTAPEQDKAKASVWF</sequence>
<comment type="caution">
    <text evidence="7">The sequence shown here is derived from an EMBL/GenBank/DDBJ whole genome shotgun (WGS) entry which is preliminary data.</text>
</comment>
<evidence type="ECO:0000256" key="5">
    <source>
        <dbReference type="ARBA" id="ARBA00025784"/>
    </source>
</evidence>
<proteinExistence type="inferred from homology"/>
<comment type="subcellular location">
    <subcellularLocation>
        <location evidence="1">Nucleus</location>
    </subcellularLocation>
</comment>
<feature type="compositionally biased region" description="Basic and acidic residues" evidence="6">
    <location>
        <begin position="86"/>
        <end position="110"/>
    </location>
</feature>
<keyword evidence="8" id="KW-1185">Reference proteome</keyword>
<name>A0AAN9DEG3_9TELE</name>
<reference evidence="7 8" key="1">
    <citation type="submission" date="2024-02" db="EMBL/GenBank/DDBJ databases">
        <title>Chromosome-level genome assembly of the Eurasian Minnow (Phoxinus phoxinus).</title>
        <authorList>
            <person name="Oriowo T.O."/>
            <person name="Martin S."/>
            <person name="Stange M."/>
            <person name="Chrysostomakis Y."/>
            <person name="Brown T."/>
            <person name="Winkler S."/>
            <person name="Kukowka S."/>
            <person name="Myers E.W."/>
            <person name="Bohne A."/>
        </authorList>
    </citation>
    <scope>NUCLEOTIDE SEQUENCE [LARGE SCALE GENOMIC DNA]</scope>
    <source>
        <strain evidence="7">ZFMK-TIS-60720</strain>
        <tissue evidence="7">Whole Organism</tissue>
    </source>
</reference>
<feature type="compositionally biased region" description="Basic residues" evidence="6">
    <location>
        <begin position="37"/>
        <end position="50"/>
    </location>
</feature>
<keyword evidence="4" id="KW-0539">Nucleus</keyword>
<dbReference type="GO" id="GO:0006355">
    <property type="term" value="P:regulation of DNA-templated transcription"/>
    <property type="evidence" value="ECO:0007669"/>
    <property type="project" value="InterPro"/>
</dbReference>
<gene>
    <name evidence="7" type="ORF">R3I93_004884</name>
</gene>
<evidence type="ECO:0000256" key="2">
    <source>
        <dbReference type="ARBA" id="ARBA00023015"/>
    </source>
</evidence>
<dbReference type="EMBL" id="JAYKXH010000005">
    <property type="protein sequence ID" value="KAK7168719.1"/>
    <property type="molecule type" value="Genomic_DNA"/>
</dbReference>
<evidence type="ECO:0000313" key="8">
    <source>
        <dbReference type="Proteomes" id="UP001364617"/>
    </source>
</evidence>
<feature type="region of interest" description="Disordered" evidence="6">
    <location>
        <begin position="37"/>
        <end position="111"/>
    </location>
</feature>
<dbReference type="PANTHER" id="PTHR15950:SF16">
    <property type="entry name" value="TRANSCRIPTION COFACTOR VESTIGIAL-LIKE PROTEIN 3"/>
    <property type="match status" value="1"/>
</dbReference>
<evidence type="ECO:0000256" key="6">
    <source>
        <dbReference type="SAM" id="MobiDB-lite"/>
    </source>
</evidence>
<keyword evidence="3" id="KW-0804">Transcription</keyword>
<dbReference type="GO" id="GO:0005634">
    <property type="term" value="C:nucleus"/>
    <property type="evidence" value="ECO:0007669"/>
    <property type="project" value="UniProtKB-SubCell"/>
</dbReference>
<dbReference type="AlphaFoldDB" id="A0AAN9DEG3"/>